<evidence type="ECO:0000313" key="10">
    <source>
        <dbReference type="EMBL" id="PVZ12197.1"/>
    </source>
</evidence>
<dbReference type="PRINTS" id="PR00740">
    <property type="entry name" value="GLHYDRLASE27"/>
</dbReference>
<dbReference type="OrthoDB" id="9807519at2"/>
<dbReference type="SUPFAM" id="SSF51445">
    <property type="entry name" value="(Trans)glycosidases"/>
    <property type="match status" value="1"/>
</dbReference>
<evidence type="ECO:0000256" key="6">
    <source>
        <dbReference type="ARBA" id="ARBA00023026"/>
    </source>
</evidence>
<dbReference type="InterPro" id="IPR017853">
    <property type="entry name" value="GH"/>
</dbReference>
<dbReference type="AlphaFoldDB" id="A0A2U1FJ58"/>
<keyword evidence="3" id="KW-0645">Protease</keyword>
<comment type="caution">
    <text evidence="10">The sequence shown here is derived from an EMBL/GenBank/DDBJ whole genome shotgun (WGS) entry which is preliminary data.</text>
</comment>
<evidence type="ECO:0000256" key="9">
    <source>
        <dbReference type="SAM" id="SignalP"/>
    </source>
</evidence>
<keyword evidence="4 8" id="KW-0378">Hydrolase</keyword>
<protein>
    <recommendedName>
        <fullName evidence="8">Alpha-galactosidase</fullName>
        <ecNumber evidence="8">3.2.1.22</ecNumber>
    </recommendedName>
    <alternativeName>
        <fullName evidence="8">Melibiase</fullName>
    </alternativeName>
</protein>
<keyword evidence="9" id="KW-0732">Signal</keyword>
<feature type="signal peptide" evidence="9">
    <location>
        <begin position="1"/>
        <end position="28"/>
    </location>
</feature>
<evidence type="ECO:0000256" key="1">
    <source>
        <dbReference type="ARBA" id="ARBA00006067"/>
    </source>
</evidence>
<evidence type="ECO:0000256" key="4">
    <source>
        <dbReference type="ARBA" id="ARBA00022801"/>
    </source>
</evidence>
<dbReference type="Proteomes" id="UP000245462">
    <property type="component" value="Unassembled WGS sequence"/>
</dbReference>
<reference evidence="10 11" key="1">
    <citation type="submission" date="2018-04" db="EMBL/GenBank/DDBJ databases">
        <title>Genomic Encyclopedia of Type Strains, Phase IV (KMG-IV): sequencing the most valuable type-strain genomes for metagenomic binning, comparative biology and taxonomic classification.</title>
        <authorList>
            <person name="Goeker M."/>
        </authorList>
    </citation>
    <scope>NUCLEOTIDE SEQUENCE [LARGE SCALE GENOMIC DNA]</scope>
    <source>
        <strain evidence="10 11">DSM 28520</strain>
    </source>
</reference>
<gene>
    <name evidence="10" type="ORF">C7382_10584</name>
</gene>
<dbReference type="InterPro" id="IPR002241">
    <property type="entry name" value="Glyco_hydro_27"/>
</dbReference>
<dbReference type="PANTHER" id="PTHR11452">
    <property type="entry name" value="ALPHA-GALACTOSIDASE/ALPHA-N-ACETYLGALACTOSAMINIDASE"/>
    <property type="match status" value="1"/>
</dbReference>
<keyword evidence="5" id="KW-0788">Thiol protease</keyword>
<evidence type="ECO:0000256" key="5">
    <source>
        <dbReference type="ARBA" id="ARBA00022807"/>
    </source>
</evidence>
<dbReference type="GO" id="GO:0004557">
    <property type="term" value="F:alpha-galactosidase activity"/>
    <property type="evidence" value="ECO:0007669"/>
    <property type="project" value="UniProtKB-EC"/>
</dbReference>
<keyword evidence="7 8" id="KW-0326">Glycosidase</keyword>
<sequence>MTRMISPCCGRWLCSLLLVLLVCAPLSAIHPTEGSPRILLPNRTIAPIGKEWSFRIPYVGAAPTHWKVKRLPEGFSFDASEGVIRGTASTRAIFEVEISVANALGADSCVWQLETSRYNGMAPVMGWSTRGLKDADINEKTILDVADAMQRAGLVAAGYRYVIIESRWQTSKRDKEGRITADPQRFPQGIKYLADELRNRGMKLGLSSNASPLNVHGLAGSFENEAIDAATFADWGVDYIKYDYCCSPPVPIVARQRYGAMGRALAASERPPLFSICEWGELQPWNWGETVNAGSWRTTFDIRDKWKATKYSKRDNGIWDAAEMNLRYASYANRHRLVSDPDLLLVGSSTNGCTPEEYYTQLQMWALMRAPLVFVADPRSLSPETLSLLTHPDLIAIDQDASFYNITEERRDDGVRIWTRRLTKGTAVLALNVGESPTVTSIDFRPGSTAIWDVKRAVYIAPQDLERIALPPHAARLFLFE</sequence>
<evidence type="ECO:0000256" key="7">
    <source>
        <dbReference type="ARBA" id="ARBA00023295"/>
    </source>
</evidence>
<dbReference type="GO" id="GO:0008234">
    <property type="term" value="F:cysteine-type peptidase activity"/>
    <property type="evidence" value="ECO:0007669"/>
    <property type="project" value="UniProtKB-KW"/>
</dbReference>
<proteinExistence type="inferred from homology"/>
<comment type="similarity">
    <text evidence="2 8">Belongs to the glycosyl hydrolase 27 family.</text>
</comment>
<dbReference type="Gene3D" id="3.20.20.70">
    <property type="entry name" value="Aldolase class I"/>
    <property type="match status" value="1"/>
</dbReference>
<dbReference type="GO" id="GO:0006508">
    <property type="term" value="P:proteolysis"/>
    <property type="evidence" value="ECO:0007669"/>
    <property type="project" value="UniProtKB-KW"/>
</dbReference>
<keyword evidence="6" id="KW-0843">Virulence</keyword>
<comment type="similarity">
    <text evidence="1">Belongs to the peptidase C25 family.</text>
</comment>
<dbReference type="InterPro" id="IPR013785">
    <property type="entry name" value="Aldolase_TIM"/>
</dbReference>
<evidence type="ECO:0000313" key="11">
    <source>
        <dbReference type="Proteomes" id="UP000245462"/>
    </source>
</evidence>
<feature type="chain" id="PRO_5015539471" description="Alpha-galactosidase" evidence="9">
    <location>
        <begin position="29"/>
        <end position="481"/>
    </location>
</feature>
<dbReference type="Pfam" id="PF16499">
    <property type="entry name" value="Melibiase_2"/>
    <property type="match status" value="1"/>
</dbReference>
<comment type="catalytic activity">
    <reaction evidence="8">
        <text>Hydrolysis of terminal, non-reducing alpha-D-galactose residues in alpha-D-galactosides, including galactose oligosaccharides, galactomannans and galactolipids.</text>
        <dbReference type="EC" id="3.2.1.22"/>
    </reaction>
</comment>
<evidence type="ECO:0000256" key="3">
    <source>
        <dbReference type="ARBA" id="ARBA00022670"/>
    </source>
</evidence>
<dbReference type="EC" id="3.2.1.22" evidence="8"/>
<dbReference type="InterPro" id="IPR013783">
    <property type="entry name" value="Ig-like_fold"/>
</dbReference>
<dbReference type="CDD" id="cd14792">
    <property type="entry name" value="GH27"/>
    <property type="match status" value="1"/>
</dbReference>
<dbReference type="GO" id="GO:0005975">
    <property type="term" value="P:carbohydrate metabolic process"/>
    <property type="evidence" value="ECO:0007669"/>
    <property type="project" value="InterPro"/>
</dbReference>
<evidence type="ECO:0000256" key="2">
    <source>
        <dbReference type="ARBA" id="ARBA00009743"/>
    </source>
</evidence>
<dbReference type="EMBL" id="QEKY01000005">
    <property type="protein sequence ID" value="PVZ12197.1"/>
    <property type="molecule type" value="Genomic_DNA"/>
</dbReference>
<dbReference type="Gene3D" id="2.60.40.10">
    <property type="entry name" value="Immunoglobulins"/>
    <property type="match status" value="1"/>
</dbReference>
<dbReference type="PANTHER" id="PTHR11452:SF75">
    <property type="entry name" value="ALPHA-GALACTOSIDASE MEL1"/>
    <property type="match status" value="1"/>
</dbReference>
<evidence type="ECO:0000256" key="8">
    <source>
        <dbReference type="RuleBase" id="RU361168"/>
    </source>
</evidence>
<keyword evidence="8" id="KW-1015">Disulfide bond</keyword>
<dbReference type="RefSeq" id="WP_116679004.1">
    <property type="nucleotide sequence ID" value="NZ_JBGZCK010000077.1"/>
</dbReference>
<organism evidence="10 11">
    <name type="scientific">Porphyromonas loveana</name>
    <dbReference type="NCBI Taxonomy" id="1884669"/>
    <lineage>
        <taxon>Bacteria</taxon>
        <taxon>Pseudomonadati</taxon>
        <taxon>Bacteroidota</taxon>
        <taxon>Bacteroidia</taxon>
        <taxon>Bacteroidales</taxon>
        <taxon>Porphyromonadaceae</taxon>
        <taxon>Porphyromonas</taxon>
    </lineage>
</organism>
<accession>A0A2U1FJ58</accession>
<keyword evidence="11" id="KW-1185">Reference proteome</keyword>
<name>A0A2U1FJ58_9PORP</name>